<organism evidence="11 12">
    <name type="scientific">Agrobacterium vitis</name>
    <name type="common">Rhizobium vitis</name>
    <dbReference type="NCBI Taxonomy" id="373"/>
    <lineage>
        <taxon>Bacteria</taxon>
        <taxon>Pseudomonadati</taxon>
        <taxon>Pseudomonadota</taxon>
        <taxon>Alphaproteobacteria</taxon>
        <taxon>Hyphomicrobiales</taxon>
        <taxon>Rhizobiaceae</taxon>
        <taxon>Rhizobium/Agrobacterium group</taxon>
        <taxon>Agrobacterium</taxon>
    </lineage>
</organism>
<dbReference type="Proteomes" id="UP000436911">
    <property type="component" value="Unassembled WGS sequence"/>
</dbReference>
<gene>
    <name evidence="11" type="ORF">DXT89_00110</name>
</gene>
<dbReference type="InterPro" id="IPR006001">
    <property type="entry name" value="Therm_gnt_kin"/>
</dbReference>
<protein>
    <recommendedName>
        <fullName evidence="3 10">Gluconokinase</fullName>
        <ecNumber evidence="3 10">2.7.1.12</ecNumber>
    </recommendedName>
</protein>
<evidence type="ECO:0000313" key="11">
    <source>
        <dbReference type="EMBL" id="KAA3531839.1"/>
    </source>
</evidence>
<comment type="similarity">
    <text evidence="2 10">Belongs to the gluconokinase GntK/GntV family.</text>
</comment>
<dbReference type="GO" id="GO:0046316">
    <property type="term" value="F:gluconokinase activity"/>
    <property type="evidence" value="ECO:0007669"/>
    <property type="project" value="UniProtKB-EC"/>
</dbReference>
<evidence type="ECO:0000256" key="2">
    <source>
        <dbReference type="ARBA" id="ARBA00008420"/>
    </source>
</evidence>
<evidence type="ECO:0000256" key="1">
    <source>
        <dbReference type="ARBA" id="ARBA00004761"/>
    </source>
</evidence>
<evidence type="ECO:0000256" key="9">
    <source>
        <dbReference type="ARBA" id="ARBA00048090"/>
    </source>
</evidence>
<evidence type="ECO:0000256" key="10">
    <source>
        <dbReference type="RuleBase" id="RU363066"/>
    </source>
</evidence>
<comment type="pathway">
    <text evidence="1">Carbohydrate acid metabolism.</text>
</comment>
<reference evidence="11 12" key="1">
    <citation type="submission" date="2018-08" db="EMBL/GenBank/DDBJ databases">
        <title>Genome sequencing of Agrobacterium vitis strain ICMP 10754.</title>
        <authorList>
            <person name="Visnovsky S.B."/>
            <person name="Pitman A.R."/>
        </authorList>
    </citation>
    <scope>NUCLEOTIDE SEQUENCE [LARGE SCALE GENOMIC DNA]</scope>
    <source>
        <strain evidence="11 12">ICMP 10754</strain>
    </source>
</reference>
<keyword evidence="6 10" id="KW-0418">Kinase</keyword>
<dbReference type="RefSeq" id="WP_060719210.1">
    <property type="nucleotide sequence ID" value="NZ_CP055265.1"/>
</dbReference>
<dbReference type="PANTHER" id="PTHR43442:SF3">
    <property type="entry name" value="GLUCONOKINASE-RELATED"/>
    <property type="match status" value="1"/>
</dbReference>
<dbReference type="GO" id="GO:0005524">
    <property type="term" value="F:ATP binding"/>
    <property type="evidence" value="ECO:0007669"/>
    <property type="project" value="UniProtKB-KW"/>
</dbReference>
<dbReference type="GO" id="GO:0019521">
    <property type="term" value="P:D-gluconate metabolic process"/>
    <property type="evidence" value="ECO:0007669"/>
    <property type="project" value="UniProtKB-KW"/>
</dbReference>
<evidence type="ECO:0000256" key="3">
    <source>
        <dbReference type="ARBA" id="ARBA00012054"/>
    </source>
</evidence>
<evidence type="ECO:0000256" key="8">
    <source>
        <dbReference type="ARBA" id="ARBA00023064"/>
    </source>
</evidence>
<dbReference type="NCBIfam" id="TIGR01313">
    <property type="entry name" value="therm_gnt_kin"/>
    <property type="match status" value="1"/>
</dbReference>
<comment type="caution">
    <text evidence="11">The sequence shown here is derived from an EMBL/GenBank/DDBJ whole genome shotgun (WGS) entry which is preliminary data.</text>
</comment>
<evidence type="ECO:0000256" key="7">
    <source>
        <dbReference type="ARBA" id="ARBA00022840"/>
    </source>
</evidence>
<keyword evidence="8" id="KW-0311">Gluconate utilization</keyword>
<accession>A0A368NWL4</accession>
<keyword evidence="4 10" id="KW-0808">Transferase</keyword>
<dbReference type="CDD" id="cd02021">
    <property type="entry name" value="GntK"/>
    <property type="match status" value="1"/>
</dbReference>
<dbReference type="EC" id="2.7.1.12" evidence="3 10"/>
<evidence type="ECO:0000256" key="4">
    <source>
        <dbReference type="ARBA" id="ARBA00022679"/>
    </source>
</evidence>
<dbReference type="PANTHER" id="PTHR43442">
    <property type="entry name" value="GLUCONOKINASE-RELATED"/>
    <property type="match status" value="1"/>
</dbReference>
<evidence type="ECO:0000313" key="12">
    <source>
        <dbReference type="Proteomes" id="UP000436911"/>
    </source>
</evidence>
<dbReference type="InterPro" id="IPR027417">
    <property type="entry name" value="P-loop_NTPase"/>
</dbReference>
<evidence type="ECO:0000256" key="6">
    <source>
        <dbReference type="ARBA" id="ARBA00022777"/>
    </source>
</evidence>
<dbReference type="GeneID" id="60681680"/>
<dbReference type="FunFam" id="3.40.50.300:FF:000522">
    <property type="entry name" value="Gluconokinase"/>
    <property type="match status" value="1"/>
</dbReference>
<dbReference type="OrthoDB" id="9795716at2"/>
<keyword evidence="5 10" id="KW-0547">Nucleotide-binding</keyword>
<dbReference type="Gene3D" id="3.40.50.300">
    <property type="entry name" value="P-loop containing nucleotide triphosphate hydrolases"/>
    <property type="match status" value="1"/>
</dbReference>
<dbReference type="GO" id="GO:0005737">
    <property type="term" value="C:cytoplasm"/>
    <property type="evidence" value="ECO:0007669"/>
    <property type="project" value="TreeGrafter"/>
</dbReference>
<evidence type="ECO:0000256" key="5">
    <source>
        <dbReference type="ARBA" id="ARBA00022741"/>
    </source>
</evidence>
<proteinExistence type="inferred from homology"/>
<dbReference type="EMBL" id="QUSG01000001">
    <property type="protein sequence ID" value="KAA3531839.1"/>
    <property type="molecule type" value="Genomic_DNA"/>
</dbReference>
<keyword evidence="7 10" id="KW-0067">ATP-binding</keyword>
<dbReference type="AlphaFoldDB" id="A0A368NWL4"/>
<name>A0A368NWL4_AGRVI</name>
<comment type="catalytic activity">
    <reaction evidence="9 10">
        <text>D-gluconate + ATP = 6-phospho-D-gluconate + ADP + H(+)</text>
        <dbReference type="Rhea" id="RHEA:19433"/>
        <dbReference type="ChEBI" id="CHEBI:15378"/>
        <dbReference type="ChEBI" id="CHEBI:18391"/>
        <dbReference type="ChEBI" id="CHEBI:30616"/>
        <dbReference type="ChEBI" id="CHEBI:58759"/>
        <dbReference type="ChEBI" id="CHEBI:456216"/>
        <dbReference type="EC" id="2.7.1.12"/>
    </reaction>
</comment>
<dbReference type="SUPFAM" id="SSF52540">
    <property type="entry name" value="P-loop containing nucleoside triphosphate hydrolases"/>
    <property type="match status" value="1"/>
</dbReference>
<dbReference type="Pfam" id="PF13671">
    <property type="entry name" value="AAA_33"/>
    <property type="match status" value="1"/>
</dbReference>
<sequence>MTAHQTADTVPTRPWAIIVMGVSGCGKSSIGEGLAKKLDVPFLEGDSLHPAANVEKMAKGTPLTDEDRWPWLQVIGDKMATALLEGQTIIVSCSSLKKSYRDLLREATGNRTAFIYLEGSKELLTRRMGERTGHFMPVSLLESQLATLESPSGEPCVVTVDIDRSIDDIIEAAAAGLLELE</sequence>